<dbReference type="KEGG" id="tet:TTHERM_00455540"/>
<keyword evidence="1" id="KW-0808">Transferase</keyword>
<dbReference type="CDD" id="cd22976">
    <property type="entry name" value="DD_EFCAB10"/>
    <property type="match status" value="1"/>
</dbReference>
<keyword evidence="5" id="KW-1185">Reference proteome</keyword>
<dbReference type="RefSeq" id="XP_001024160.1">
    <property type="nucleotide sequence ID" value="XM_001024160.1"/>
</dbReference>
<evidence type="ECO:0000256" key="1">
    <source>
        <dbReference type="ARBA" id="ARBA00022679"/>
    </source>
</evidence>
<dbReference type="eggNOG" id="KOG3078">
    <property type="taxonomic scope" value="Eukaryota"/>
</dbReference>
<name>I7MA87_TETTS</name>
<evidence type="ECO:0000256" key="3">
    <source>
        <dbReference type="ARBA" id="ARBA00022777"/>
    </source>
</evidence>
<evidence type="ECO:0000313" key="4">
    <source>
        <dbReference type="EMBL" id="EAS03915.1"/>
    </source>
</evidence>
<dbReference type="OrthoDB" id="522106at2759"/>
<dbReference type="Proteomes" id="UP000009168">
    <property type="component" value="Unassembled WGS sequence"/>
</dbReference>
<protein>
    <submittedName>
        <fullName evidence="4">Adenylate kinase</fullName>
    </submittedName>
</protein>
<dbReference type="GO" id="GO:0005524">
    <property type="term" value="F:ATP binding"/>
    <property type="evidence" value="ECO:0007669"/>
    <property type="project" value="InterPro"/>
</dbReference>
<dbReference type="EMBL" id="GG662464">
    <property type="protein sequence ID" value="EAS03915.1"/>
    <property type="molecule type" value="Genomic_DNA"/>
</dbReference>
<proteinExistence type="predicted"/>
<dbReference type="STRING" id="312017.I7MA87"/>
<dbReference type="InterPro" id="IPR049760">
    <property type="entry name" value="DD_EFCAB10"/>
</dbReference>
<gene>
    <name evidence="4" type="ORF">TTHERM_00455540</name>
</gene>
<dbReference type="OMA" id="HFKSHWV"/>
<dbReference type="AlphaFoldDB" id="I7MA87"/>
<dbReference type="GO" id="GO:0006139">
    <property type="term" value="P:nucleobase-containing compound metabolic process"/>
    <property type="evidence" value="ECO:0007669"/>
    <property type="project" value="InterPro"/>
</dbReference>
<dbReference type="GeneID" id="7823423"/>
<accession>I7MA87</accession>
<dbReference type="InterPro" id="IPR027417">
    <property type="entry name" value="P-loop_NTPase"/>
</dbReference>
<evidence type="ECO:0000256" key="2">
    <source>
        <dbReference type="ARBA" id="ARBA00022741"/>
    </source>
</evidence>
<reference evidence="5" key="1">
    <citation type="journal article" date="2006" name="PLoS Biol.">
        <title>Macronuclear genome sequence of the ciliate Tetrahymena thermophila, a model eukaryote.</title>
        <authorList>
            <person name="Eisen J.A."/>
            <person name="Coyne R.S."/>
            <person name="Wu M."/>
            <person name="Wu D."/>
            <person name="Thiagarajan M."/>
            <person name="Wortman J.R."/>
            <person name="Badger J.H."/>
            <person name="Ren Q."/>
            <person name="Amedeo P."/>
            <person name="Jones K.M."/>
            <person name="Tallon L.J."/>
            <person name="Delcher A.L."/>
            <person name="Salzberg S.L."/>
            <person name="Silva J.C."/>
            <person name="Haas B.J."/>
            <person name="Majoros W.H."/>
            <person name="Farzad M."/>
            <person name="Carlton J.M."/>
            <person name="Smith R.K. Jr."/>
            <person name="Garg J."/>
            <person name="Pearlman R.E."/>
            <person name="Karrer K.M."/>
            <person name="Sun L."/>
            <person name="Manning G."/>
            <person name="Elde N.C."/>
            <person name="Turkewitz A.P."/>
            <person name="Asai D.J."/>
            <person name="Wilkes D.E."/>
            <person name="Wang Y."/>
            <person name="Cai H."/>
            <person name="Collins K."/>
            <person name="Stewart B.A."/>
            <person name="Lee S.R."/>
            <person name="Wilamowska K."/>
            <person name="Weinberg Z."/>
            <person name="Ruzzo W.L."/>
            <person name="Wloga D."/>
            <person name="Gaertig J."/>
            <person name="Frankel J."/>
            <person name="Tsao C.-C."/>
            <person name="Gorovsky M.A."/>
            <person name="Keeling P.J."/>
            <person name="Waller R.F."/>
            <person name="Patron N.J."/>
            <person name="Cherry J.M."/>
            <person name="Stover N.A."/>
            <person name="Krieger C.J."/>
            <person name="del Toro C."/>
            <person name="Ryder H.F."/>
            <person name="Williamson S.C."/>
            <person name="Barbeau R.A."/>
            <person name="Hamilton E.P."/>
            <person name="Orias E."/>
        </authorList>
    </citation>
    <scope>NUCLEOTIDE SEQUENCE [LARGE SCALE GENOMIC DNA]</scope>
    <source>
        <strain evidence="5">SB210</strain>
    </source>
</reference>
<organism evidence="4 5">
    <name type="scientific">Tetrahymena thermophila (strain SB210)</name>
    <dbReference type="NCBI Taxonomy" id="312017"/>
    <lineage>
        <taxon>Eukaryota</taxon>
        <taxon>Sar</taxon>
        <taxon>Alveolata</taxon>
        <taxon>Ciliophora</taxon>
        <taxon>Intramacronucleata</taxon>
        <taxon>Oligohymenophorea</taxon>
        <taxon>Hymenostomatida</taxon>
        <taxon>Tetrahymenina</taxon>
        <taxon>Tetrahymenidae</taxon>
        <taxon>Tetrahymena</taxon>
    </lineage>
</organism>
<keyword evidence="2" id="KW-0547">Nucleotide-binding</keyword>
<dbReference type="SUPFAM" id="SSF52540">
    <property type="entry name" value="P-loop containing nucleoside triphosphate hydrolases"/>
    <property type="match status" value="2"/>
</dbReference>
<dbReference type="PANTHER" id="PTHR23359">
    <property type="entry name" value="NUCLEOTIDE KINASE"/>
    <property type="match status" value="1"/>
</dbReference>
<dbReference type="InterPro" id="IPR000850">
    <property type="entry name" value="Adenylat/UMP-CMP_kin"/>
</dbReference>
<dbReference type="GO" id="GO:0019205">
    <property type="term" value="F:nucleobase-containing compound kinase activity"/>
    <property type="evidence" value="ECO:0007669"/>
    <property type="project" value="InterPro"/>
</dbReference>
<dbReference type="HOGENOM" id="CLU_044905_0_0_1"/>
<dbReference type="Pfam" id="PF00406">
    <property type="entry name" value="ADK"/>
    <property type="match status" value="1"/>
</dbReference>
<dbReference type="InParanoid" id="I7MA87"/>
<evidence type="ECO:0000313" key="5">
    <source>
        <dbReference type="Proteomes" id="UP000009168"/>
    </source>
</evidence>
<sequence>MDQNEKVSYEKLIQQYIEDQKLPDLFESYTKQLILNQPADPIQFLIDHISSKRSQRLIFFTGSTKEKRKEVVDQIANAFNYEVINLEDDEQLKSKKSEIVNQNVKTLISKVEKHFRGVIVNGYPYDFETAIFAQQNGIIPDRIFVFNSSQDDLKAHYSQVYKDNLELVERAITRDSLNQKEIRQMYNGFHDYFNVSNITKQELTENIKSILKLKDKRIVPLRSPRVLIIRPPHLRQRAHQLYQQIAQKYGFNAVSIYELLDKHIQQKTHIGKFVYQAMKNHSKIPDEIIIGLLRAQILNTSSKQRGYVVEGFPKCQSQLKSIQNYAINPHFIIILDDEDENLLNQYKLLKVDPETGRYYEANDSSLTNQVSHRLKAQQKQDQQWIDEIVSYKELIGEAEKQFGEIAQRYKLNVDSNEKIIKSVDVFLNNPKIYS</sequence>
<dbReference type="Gene3D" id="3.40.50.300">
    <property type="entry name" value="P-loop containing nucleotide triphosphate hydrolases"/>
    <property type="match status" value="2"/>
</dbReference>
<keyword evidence="3 4" id="KW-0418">Kinase</keyword>
<dbReference type="SUPFAM" id="SSF47391">
    <property type="entry name" value="Dimerization-anchoring domain of cAMP-dependent PK regulatory subunit"/>
    <property type="match status" value="1"/>
</dbReference>